<sequence length="219" mass="24538">MSQFLLEAQNISHGFDTLLFHDVNFSLKPSQSAAIIGRSGCGKSTLLHIFSTFIKPDKGSVTLLGKDLYTLDDKAIEALRRYDIGIIFQFHYLFKGMTAMENVEVASMLSAESIDDAILEKLEIKELMKQKIGELSGGQQQRVSIARVLSKKPRIIFADEPTGNLDKETAELVMDVLLHYIKETGAGLLLVTHDDSMEARCDVTYKIEDKILKELKEKI</sequence>
<evidence type="ECO:0000313" key="6">
    <source>
        <dbReference type="Proteomes" id="UP001169066"/>
    </source>
</evidence>
<dbReference type="EMBL" id="JAQIBC010000003">
    <property type="protein sequence ID" value="MDM5263857.1"/>
    <property type="molecule type" value="Genomic_DNA"/>
</dbReference>
<gene>
    <name evidence="5" type="ORF">PF327_06570</name>
</gene>
<dbReference type="Gene3D" id="3.40.50.300">
    <property type="entry name" value="P-loop containing nucleotide triphosphate hydrolases"/>
    <property type="match status" value="1"/>
</dbReference>
<protein>
    <submittedName>
        <fullName evidence="5">ABC transporter ATP-binding protein</fullName>
    </submittedName>
</protein>
<dbReference type="CDD" id="cd03255">
    <property type="entry name" value="ABC_MJ0796_LolCDE_FtsE"/>
    <property type="match status" value="1"/>
</dbReference>
<reference evidence="5" key="1">
    <citation type="submission" date="2023-01" db="EMBL/GenBank/DDBJ databases">
        <title>Sulfurovum sp. XTW-4 genome assembly.</title>
        <authorList>
            <person name="Wang J."/>
        </authorList>
    </citation>
    <scope>NUCLEOTIDE SEQUENCE</scope>
    <source>
        <strain evidence="5">XTW-4</strain>
    </source>
</reference>
<organism evidence="5 6">
    <name type="scientific">Sulfurovum xiamenensis</name>
    <dbReference type="NCBI Taxonomy" id="3019066"/>
    <lineage>
        <taxon>Bacteria</taxon>
        <taxon>Pseudomonadati</taxon>
        <taxon>Campylobacterota</taxon>
        <taxon>Epsilonproteobacteria</taxon>
        <taxon>Campylobacterales</taxon>
        <taxon>Sulfurovaceae</taxon>
        <taxon>Sulfurovum</taxon>
    </lineage>
</organism>
<evidence type="ECO:0000256" key="1">
    <source>
        <dbReference type="ARBA" id="ARBA00022448"/>
    </source>
</evidence>
<proteinExistence type="predicted"/>
<dbReference type="Proteomes" id="UP001169066">
    <property type="component" value="Unassembled WGS sequence"/>
</dbReference>
<comment type="caution">
    <text evidence="5">The sequence shown here is derived from an EMBL/GenBank/DDBJ whole genome shotgun (WGS) entry which is preliminary data.</text>
</comment>
<evidence type="ECO:0000259" key="4">
    <source>
        <dbReference type="PROSITE" id="PS50893"/>
    </source>
</evidence>
<dbReference type="Pfam" id="PF00005">
    <property type="entry name" value="ABC_tran"/>
    <property type="match status" value="1"/>
</dbReference>
<evidence type="ECO:0000256" key="3">
    <source>
        <dbReference type="ARBA" id="ARBA00022840"/>
    </source>
</evidence>
<accession>A0ABT7QSU8</accession>
<dbReference type="InterPro" id="IPR017871">
    <property type="entry name" value="ABC_transporter-like_CS"/>
</dbReference>
<dbReference type="RefSeq" id="WP_289401808.1">
    <property type="nucleotide sequence ID" value="NZ_JAQIBC010000003.1"/>
</dbReference>
<dbReference type="PANTHER" id="PTHR24220:SF86">
    <property type="entry name" value="ABC TRANSPORTER ABCH.1"/>
    <property type="match status" value="1"/>
</dbReference>
<dbReference type="InterPro" id="IPR027417">
    <property type="entry name" value="P-loop_NTPase"/>
</dbReference>
<dbReference type="SUPFAM" id="SSF52540">
    <property type="entry name" value="P-loop containing nucleoside triphosphate hydrolases"/>
    <property type="match status" value="1"/>
</dbReference>
<dbReference type="InterPro" id="IPR003439">
    <property type="entry name" value="ABC_transporter-like_ATP-bd"/>
</dbReference>
<dbReference type="GO" id="GO:0005524">
    <property type="term" value="F:ATP binding"/>
    <property type="evidence" value="ECO:0007669"/>
    <property type="project" value="UniProtKB-KW"/>
</dbReference>
<keyword evidence="1" id="KW-0813">Transport</keyword>
<dbReference type="PROSITE" id="PS50893">
    <property type="entry name" value="ABC_TRANSPORTER_2"/>
    <property type="match status" value="1"/>
</dbReference>
<evidence type="ECO:0000313" key="5">
    <source>
        <dbReference type="EMBL" id="MDM5263857.1"/>
    </source>
</evidence>
<dbReference type="SMART" id="SM00382">
    <property type="entry name" value="AAA"/>
    <property type="match status" value="1"/>
</dbReference>
<keyword evidence="3 5" id="KW-0067">ATP-binding</keyword>
<dbReference type="InterPro" id="IPR015854">
    <property type="entry name" value="ABC_transpr_LolD-like"/>
</dbReference>
<feature type="domain" description="ABC transporter" evidence="4">
    <location>
        <begin position="6"/>
        <end position="219"/>
    </location>
</feature>
<dbReference type="InterPro" id="IPR003593">
    <property type="entry name" value="AAA+_ATPase"/>
</dbReference>
<evidence type="ECO:0000256" key="2">
    <source>
        <dbReference type="ARBA" id="ARBA00022741"/>
    </source>
</evidence>
<dbReference type="InterPro" id="IPR017911">
    <property type="entry name" value="MacB-like_ATP-bd"/>
</dbReference>
<keyword evidence="2" id="KW-0547">Nucleotide-binding</keyword>
<keyword evidence="6" id="KW-1185">Reference proteome</keyword>
<dbReference type="PANTHER" id="PTHR24220">
    <property type="entry name" value="IMPORT ATP-BINDING PROTEIN"/>
    <property type="match status" value="1"/>
</dbReference>
<dbReference type="PROSITE" id="PS00211">
    <property type="entry name" value="ABC_TRANSPORTER_1"/>
    <property type="match status" value="1"/>
</dbReference>
<name>A0ABT7QSU8_9BACT</name>